<keyword evidence="1" id="KW-1133">Transmembrane helix</keyword>
<dbReference type="Proteomes" id="UP000184028">
    <property type="component" value="Unassembled WGS sequence"/>
</dbReference>
<dbReference type="STRING" id="946677.SAMN05444484_103310"/>
<reference evidence="3" key="1">
    <citation type="submission" date="2016-11" db="EMBL/GenBank/DDBJ databases">
        <authorList>
            <person name="Varghese N."/>
            <person name="Submissions S."/>
        </authorList>
    </citation>
    <scope>NUCLEOTIDE SEQUENCE [LARGE SCALE GENOMIC DNA]</scope>
    <source>
        <strain evidence="3">DSM 24724</strain>
    </source>
</reference>
<evidence type="ECO:0000313" key="3">
    <source>
        <dbReference type="Proteomes" id="UP000184028"/>
    </source>
</evidence>
<feature type="transmembrane region" description="Helical" evidence="1">
    <location>
        <begin position="6"/>
        <end position="23"/>
    </location>
</feature>
<organism evidence="2 3">
    <name type="scientific">Flavobacterium chilense</name>
    <dbReference type="NCBI Taxonomy" id="946677"/>
    <lineage>
        <taxon>Bacteria</taxon>
        <taxon>Pseudomonadati</taxon>
        <taxon>Bacteroidota</taxon>
        <taxon>Flavobacteriia</taxon>
        <taxon>Flavobacteriales</taxon>
        <taxon>Flavobacteriaceae</taxon>
        <taxon>Flavobacterium</taxon>
    </lineage>
</organism>
<evidence type="ECO:0000256" key="1">
    <source>
        <dbReference type="SAM" id="Phobius"/>
    </source>
</evidence>
<protein>
    <submittedName>
        <fullName evidence="2">Uncharacterized protein</fullName>
    </submittedName>
</protein>
<name>A0A1M7FBD8_9FLAO</name>
<dbReference type="AlphaFoldDB" id="A0A1M7FBD8"/>
<sequence>MENYITTALVAIVFGIGYISYRISKDLETRKKDTCTEI</sequence>
<evidence type="ECO:0000313" key="2">
    <source>
        <dbReference type="EMBL" id="SHM01392.1"/>
    </source>
</evidence>
<proteinExistence type="predicted"/>
<accession>A0A1M7FBD8</accession>
<gene>
    <name evidence="2" type="ORF">SAMN05444484_103310</name>
</gene>
<dbReference type="EMBL" id="FRBT01000003">
    <property type="protein sequence ID" value="SHM01392.1"/>
    <property type="molecule type" value="Genomic_DNA"/>
</dbReference>
<keyword evidence="1" id="KW-0472">Membrane</keyword>
<keyword evidence="3" id="KW-1185">Reference proteome</keyword>
<keyword evidence="1" id="KW-0812">Transmembrane</keyword>